<evidence type="ECO:0000313" key="11">
    <source>
        <dbReference type="EMBL" id="KAK8759408.1"/>
    </source>
</evidence>
<evidence type="ECO:0000256" key="2">
    <source>
        <dbReference type="ARBA" id="ARBA00009045"/>
    </source>
</evidence>
<evidence type="ECO:0000256" key="6">
    <source>
        <dbReference type="ARBA" id="ARBA00022989"/>
    </source>
</evidence>
<proteinExistence type="inferred from homology"/>
<evidence type="ECO:0000256" key="5">
    <source>
        <dbReference type="ARBA" id="ARBA00022801"/>
    </source>
</evidence>
<keyword evidence="6 9" id="KW-1133">Transmembrane helix</keyword>
<accession>A0AAQ4DAB8</accession>
<evidence type="ECO:0000256" key="4">
    <source>
        <dbReference type="ARBA" id="ARBA00022692"/>
    </source>
</evidence>
<dbReference type="PANTHER" id="PTHR43066">
    <property type="entry name" value="RHOMBOID-RELATED PROTEIN"/>
    <property type="match status" value="1"/>
</dbReference>
<dbReference type="GO" id="GO:0016020">
    <property type="term" value="C:membrane"/>
    <property type="evidence" value="ECO:0007669"/>
    <property type="project" value="UniProtKB-SubCell"/>
</dbReference>
<dbReference type="GO" id="GO:0006508">
    <property type="term" value="P:proteolysis"/>
    <property type="evidence" value="ECO:0007669"/>
    <property type="project" value="UniProtKB-KW"/>
</dbReference>
<evidence type="ECO:0000256" key="7">
    <source>
        <dbReference type="ARBA" id="ARBA00023136"/>
    </source>
</evidence>
<keyword evidence="3" id="KW-0645">Protease</keyword>
<keyword evidence="7 9" id="KW-0472">Membrane</keyword>
<dbReference type="GO" id="GO:0004252">
    <property type="term" value="F:serine-type endopeptidase activity"/>
    <property type="evidence" value="ECO:0007669"/>
    <property type="project" value="InterPro"/>
</dbReference>
<evidence type="ECO:0000256" key="1">
    <source>
        <dbReference type="ARBA" id="ARBA00004141"/>
    </source>
</evidence>
<dbReference type="InterPro" id="IPR022764">
    <property type="entry name" value="Peptidase_S54_rhomboid_dom"/>
</dbReference>
<gene>
    <name evidence="11" type="ORF">V5799_002958</name>
</gene>
<dbReference type="Gene3D" id="1.20.1540.10">
    <property type="entry name" value="Rhomboid-like"/>
    <property type="match status" value="1"/>
</dbReference>
<feature type="transmembrane region" description="Helical" evidence="9">
    <location>
        <begin position="161"/>
        <end position="186"/>
    </location>
</feature>
<evidence type="ECO:0000259" key="10">
    <source>
        <dbReference type="Pfam" id="PF01694"/>
    </source>
</evidence>
<evidence type="ECO:0000313" key="12">
    <source>
        <dbReference type="Proteomes" id="UP001321473"/>
    </source>
</evidence>
<keyword evidence="12" id="KW-1185">Reference proteome</keyword>
<dbReference type="Pfam" id="PF01694">
    <property type="entry name" value="Rhomboid"/>
    <property type="match status" value="1"/>
</dbReference>
<comment type="similarity">
    <text evidence="2">Belongs to the peptidase S54 family.</text>
</comment>
<evidence type="ECO:0000256" key="8">
    <source>
        <dbReference type="SAM" id="MobiDB-lite"/>
    </source>
</evidence>
<reference evidence="11 12" key="1">
    <citation type="journal article" date="2023" name="Arcadia Sci">
        <title>De novo assembly of a long-read Amblyomma americanum tick genome.</title>
        <authorList>
            <person name="Chou S."/>
            <person name="Poskanzer K.E."/>
            <person name="Rollins M."/>
            <person name="Thuy-Boun P.S."/>
        </authorList>
    </citation>
    <scope>NUCLEOTIDE SEQUENCE [LARGE SCALE GENOMIC DNA]</scope>
    <source>
        <strain evidence="11">F_SG_1</strain>
        <tissue evidence="11">Salivary glands</tissue>
    </source>
</reference>
<comment type="subcellular location">
    <subcellularLocation>
        <location evidence="1">Membrane</location>
        <topology evidence="1">Multi-pass membrane protein</topology>
    </subcellularLocation>
</comment>
<feature type="region of interest" description="Disordered" evidence="8">
    <location>
        <begin position="12"/>
        <end position="41"/>
    </location>
</feature>
<dbReference type="Proteomes" id="UP001321473">
    <property type="component" value="Unassembled WGS sequence"/>
</dbReference>
<dbReference type="SUPFAM" id="SSF144091">
    <property type="entry name" value="Rhomboid-like"/>
    <property type="match status" value="1"/>
</dbReference>
<sequence length="368" mass="40411">MRGTLGAITHASAANHEQVVPSESAIRSSGQGAEPDMPPLGAAEADEAFAAPRVPWATFITMGIHVHAHWSYLHRHHAERCASVAAILDGGHWDRVAFAAFHHSDVVHLTSNMFSFFFKGLLLETALGPIHFASVLATAVVMVGLLSALALLMLYEVTSLSHVQVMCMHTFAGVIVCLEVLTRKYFYYSRIHYGKYEFGLRPLAFVLFELLVLYASSVNNPLPMISGLVAGAFLSKTSLGKFITSFLCLAFGLLFTVNVLQDGLSWILWTYLTAFRGDLPTPVPLSSSCSAGLVGTLLAMKIIHQKRHPYRDYQVASFPIPMPFWTCVPLELAHLHLFMPRGSTVDHVTGVLLGLIFTHYYREAPAAD</sequence>
<organism evidence="11 12">
    <name type="scientific">Amblyomma americanum</name>
    <name type="common">Lone star tick</name>
    <dbReference type="NCBI Taxonomy" id="6943"/>
    <lineage>
        <taxon>Eukaryota</taxon>
        <taxon>Metazoa</taxon>
        <taxon>Ecdysozoa</taxon>
        <taxon>Arthropoda</taxon>
        <taxon>Chelicerata</taxon>
        <taxon>Arachnida</taxon>
        <taxon>Acari</taxon>
        <taxon>Parasitiformes</taxon>
        <taxon>Ixodida</taxon>
        <taxon>Ixodoidea</taxon>
        <taxon>Ixodidae</taxon>
        <taxon>Amblyomminae</taxon>
        <taxon>Amblyomma</taxon>
    </lineage>
</organism>
<feature type="transmembrane region" description="Helical" evidence="9">
    <location>
        <begin position="246"/>
        <end position="271"/>
    </location>
</feature>
<keyword evidence="4 9" id="KW-0812">Transmembrane</keyword>
<dbReference type="AlphaFoldDB" id="A0AAQ4DAB8"/>
<protein>
    <recommendedName>
        <fullName evidence="10">Peptidase S54 rhomboid domain-containing protein</fullName>
    </recommendedName>
</protein>
<evidence type="ECO:0000256" key="9">
    <source>
        <dbReference type="SAM" id="Phobius"/>
    </source>
</evidence>
<keyword evidence="5" id="KW-0378">Hydrolase</keyword>
<comment type="caution">
    <text evidence="11">The sequence shown here is derived from an EMBL/GenBank/DDBJ whole genome shotgun (WGS) entry which is preliminary data.</text>
</comment>
<name>A0AAQ4DAB8_AMBAM</name>
<dbReference type="EMBL" id="JARKHS020033071">
    <property type="protein sequence ID" value="KAK8759408.1"/>
    <property type="molecule type" value="Genomic_DNA"/>
</dbReference>
<evidence type="ECO:0000256" key="3">
    <source>
        <dbReference type="ARBA" id="ARBA00022670"/>
    </source>
</evidence>
<feature type="transmembrane region" description="Helical" evidence="9">
    <location>
        <begin position="132"/>
        <end position="155"/>
    </location>
</feature>
<feature type="domain" description="Peptidase S54 rhomboid" evidence="10">
    <location>
        <begin position="92"/>
        <end position="233"/>
    </location>
</feature>
<feature type="transmembrane region" description="Helical" evidence="9">
    <location>
        <begin position="198"/>
        <end position="216"/>
    </location>
</feature>
<dbReference type="InterPro" id="IPR035952">
    <property type="entry name" value="Rhomboid-like_sf"/>
</dbReference>
<dbReference type="PANTHER" id="PTHR43066:SF1">
    <property type="entry name" value="RHOMBOID PROTEIN 2"/>
    <property type="match status" value="1"/>
</dbReference>